<name>A0A378TED7_9MYCO</name>
<keyword evidence="2" id="KW-1185">Reference proteome</keyword>
<dbReference type="AlphaFoldDB" id="A0A378TED7"/>
<proteinExistence type="predicted"/>
<protein>
    <submittedName>
        <fullName evidence="1">Uncharacterized protein</fullName>
    </submittedName>
</protein>
<dbReference type="Proteomes" id="UP000254978">
    <property type="component" value="Unassembled WGS sequence"/>
</dbReference>
<organism evidence="1 2">
    <name type="scientific">Mycolicibacterium tokaiense</name>
    <dbReference type="NCBI Taxonomy" id="39695"/>
    <lineage>
        <taxon>Bacteria</taxon>
        <taxon>Bacillati</taxon>
        <taxon>Actinomycetota</taxon>
        <taxon>Actinomycetes</taxon>
        <taxon>Mycobacteriales</taxon>
        <taxon>Mycobacteriaceae</taxon>
        <taxon>Mycolicibacterium</taxon>
    </lineage>
</organism>
<gene>
    <name evidence="1" type="ORF">NCTC10821_02512</name>
</gene>
<accession>A0A378TED7</accession>
<dbReference type="EMBL" id="UGQT01000001">
    <property type="protein sequence ID" value="STZ58990.1"/>
    <property type="molecule type" value="Genomic_DNA"/>
</dbReference>
<reference evidence="1 2" key="1">
    <citation type="submission" date="2018-06" db="EMBL/GenBank/DDBJ databases">
        <authorList>
            <consortium name="Pathogen Informatics"/>
            <person name="Doyle S."/>
        </authorList>
    </citation>
    <scope>NUCLEOTIDE SEQUENCE [LARGE SCALE GENOMIC DNA]</scope>
    <source>
        <strain evidence="1 2">NCTC10821</strain>
    </source>
</reference>
<sequence length="69" mass="7588">MLKLRKVGSADNRTLREALPSAQRKLWPVVRELMLARGDLQADVSASSTTRMYRLAGSARDPFGAVDDA</sequence>
<evidence type="ECO:0000313" key="1">
    <source>
        <dbReference type="EMBL" id="STZ58990.1"/>
    </source>
</evidence>
<evidence type="ECO:0000313" key="2">
    <source>
        <dbReference type="Proteomes" id="UP000254978"/>
    </source>
</evidence>